<sequence>MPLEGSLIEAGKMNLDEPEVLSPELMLNESVPVIGPEGSHTSFLHDGCFPEIIESYCLSDLRPLSELSIDIHSDELSKIKLRNVSHRDIERGSGGWYRGNSSKVLENHISEENGKTGSMKAADHGTLNSNDFSSHSETCGRVILKKIDIRWKMFGGSDFVDSDKNGQHSGRNTSICLEFALSGMKFQYDTFPVGGLHVSKMYLSVQDFYLYDRSQNAPWILVLGYYHSKGHPRESYSKAFKLDLEAVRPDPLTPLEEY</sequence>
<evidence type="ECO:0000313" key="13">
    <source>
        <dbReference type="Proteomes" id="UP000265520"/>
    </source>
</evidence>
<dbReference type="GO" id="GO:0005789">
    <property type="term" value="C:endoplasmic reticulum membrane"/>
    <property type="evidence" value="ECO:0007669"/>
    <property type="project" value="UniProtKB-SubCell"/>
</dbReference>
<dbReference type="GO" id="GO:0061908">
    <property type="term" value="C:phagophore"/>
    <property type="evidence" value="ECO:0007669"/>
    <property type="project" value="TreeGrafter"/>
</dbReference>
<evidence type="ECO:0000256" key="9">
    <source>
        <dbReference type="ARBA" id="ARBA00023136"/>
    </source>
</evidence>
<keyword evidence="7" id="KW-0072">Autophagy</keyword>
<keyword evidence="9" id="KW-0472">Membrane</keyword>
<evidence type="ECO:0000256" key="6">
    <source>
        <dbReference type="ARBA" id="ARBA00022824"/>
    </source>
</evidence>
<dbReference type="GO" id="GO:0061723">
    <property type="term" value="P:glycophagy"/>
    <property type="evidence" value="ECO:0007669"/>
    <property type="project" value="TreeGrafter"/>
</dbReference>
<name>A0A392NKY8_9FABA</name>
<keyword evidence="13" id="KW-1185">Reference proteome</keyword>
<keyword evidence="5" id="KW-0813">Transport</keyword>
<dbReference type="EMBL" id="LXQA010041302">
    <property type="protein sequence ID" value="MCH99778.1"/>
    <property type="molecule type" value="Genomic_DNA"/>
</dbReference>
<evidence type="ECO:0000256" key="8">
    <source>
        <dbReference type="ARBA" id="ARBA00023055"/>
    </source>
</evidence>
<comment type="catalytic activity">
    <reaction evidence="11">
        <text>a 1,2-diacyl-sn-glycero-3-phosphoethanolamine(in) = a 1,2-diacyl-sn-glycero-3-phosphoethanolamine(out)</text>
        <dbReference type="Rhea" id="RHEA:38895"/>
        <dbReference type="ChEBI" id="CHEBI:64612"/>
    </reaction>
</comment>
<evidence type="ECO:0000256" key="2">
    <source>
        <dbReference type="ARBA" id="ARBA00004623"/>
    </source>
</evidence>
<dbReference type="Proteomes" id="UP000265520">
    <property type="component" value="Unassembled WGS sequence"/>
</dbReference>
<protein>
    <recommendedName>
        <fullName evidence="4">Autophagy-related protein 2</fullName>
    </recommendedName>
</protein>
<organism evidence="12 13">
    <name type="scientific">Trifolium medium</name>
    <dbReference type="NCBI Taxonomy" id="97028"/>
    <lineage>
        <taxon>Eukaryota</taxon>
        <taxon>Viridiplantae</taxon>
        <taxon>Streptophyta</taxon>
        <taxon>Embryophyta</taxon>
        <taxon>Tracheophyta</taxon>
        <taxon>Spermatophyta</taxon>
        <taxon>Magnoliopsida</taxon>
        <taxon>eudicotyledons</taxon>
        <taxon>Gunneridae</taxon>
        <taxon>Pentapetalae</taxon>
        <taxon>rosids</taxon>
        <taxon>fabids</taxon>
        <taxon>Fabales</taxon>
        <taxon>Fabaceae</taxon>
        <taxon>Papilionoideae</taxon>
        <taxon>50 kb inversion clade</taxon>
        <taxon>NPAAA clade</taxon>
        <taxon>Hologalegina</taxon>
        <taxon>IRL clade</taxon>
        <taxon>Trifolieae</taxon>
        <taxon>Trifolium</taxon>
    </lineage>
</organism>
<dbReference type="GO" id="GO:0032266">
    <property type="term" value="F:phosphatidylinositol-3-phosphate binding"/>
    <property type="evidence" value="ECO:0007669"/>
    <property type="project" value="TreeGrafter"/>
</dbReference>
<dbReference type="GO" id="GO:0061709">
    <property type="term" value="P:reticulophagy"/>
    <property type="evidence" value="ECO:0007669"/>
    <property type="project" value="TreeGrafter"/>
</dbReference>
<evidence type="ECO:0000256" key="4">
    <source>
        <dbReference type="ARBA" id="ARBA00018070"/>
    </source>
</evidence>
<comment type="catalytic activity">
    <reaction evidence="10">
        <text>a 1,2-diacyl-sn-glycero-3-phospho-L-serine(in) = a 1,2-diacyl-sn-glycero-3-phospho-L-serine(out)</text>
        <dbReference type="Rhea" id="RHEA:38663"/>
        <dbReference type="ChEBI" id="CHEBI:57262"/>
    </reaction>
</comment>
<dbReference type="GO" id="GO:0034045">
    <property type="term" value="C:phagophore assembly site membrane"/>
    <property type="evidence" value="ECO:0007669"/>
    <property type="project" value="UniProtKB-SubCell"/>
</dbReference>
<evidence type="ECO:0000256" key="1">
    <source>
        <dbReference type="ARBA" id="ARBA00004406"/>
    </source>
</evidence>
<keyword evidence="6" id="KW-0256">Endoplasmic reticulum</keyword>
<dbReference type="PANTHER" id="PTHR13190">
    <property type="entry name" value="AUTOPHAGY-RELATED 2, ISOFORM A"/>
    <property type="match status" value="1"/>
</dbReference>
<accession>A0A392NKY8</accession>
<dbReference type="GO" id="GO:0043495">
    <property type="term" value="F:protein-membrane adaptor activity"/>
    <property type="evidence" value="ECO:0007669"/>
    <property type="project" value="TreeGrafter"/>
</dbReference>
<dbReference type="GO" id="GO:0000422">
    <property type="term" value="P:autophagy of mitochondrion"/>
    <property type="evidence" value="ECO:0007669"/>
    <property type="project" value="TreeGrafter"/>
</dbReference>
<evidence type="ECO:0000256" key="10">
    <source>
        <dbReference type="ARBA" id="ARBA00024479"/>
    </source>
</evidence>
<evidence type="ECO:0000256" key="5">
    <source>
        <dbReference type="ARBA" id="ARBA00022448"/>
    </source>
</evidence>
<comment type="subcellular location">
    <subcellularLocation>
        <location evidence="1">Endoplasmic reticulum membrane</location>
        <topology evidence="1">Peripheral membrane protein</topology>
    </subcellularLocation>
    <subcellularLocation>
        <location evidence="2">Preautophagosomal structure membrane</location>
        <topology evidence="2">Peripheral membrane protein</topology>
    </subcellularLocation>
</comment>
<dbReference type="GO" id="GO:0000045">
    <property type="term" value="P:autophagosome assembly"/>
    <property type="evidence" value="ECO:0007669"/>
    <property type="project" value="TreeGrafter"/>
</dbReference>
<evidence type="ECO:0000313" key="12">
    <source>
        <dbReference type="EMBL" id="MCH99778.1"/>
    </source>
</evidence>
<feature type="non-terminal residue" evidence="12">
    <location>
        <position position="258"/>
    </location>
</feature>
<dbReference type="GO" id="GO:0006869">
    <property type="term" value="P:lipid transport"/>
    <property type="evidence" value="ECO:0007669"/>
    <property type="project" value="UniProtKB-KW"/>
</dbReference>
<comment type="similarity">
    <text evidence="3">Belongs to the ATG2 family.</text>
</comment>
<reference evidence="12 13" key="1">
    <citation type="journal article" date="2018" name="Front. Plant Sci.">
        <title>Red Clover (Trifolium pratense) and Zigzag Clover (T. medium) - A Picture of Genomic Similarities and Differences.</title>
        <authorList>
            <person name="Dluhosova J."/>
            <person name="Istvanek J."/>
            <person name="Nedelnik J."/>
            <person name="Repkova J."/>
        </authorList>
    </citation>
    <scope>NUCLEOTIDE SEQUENCE [LARGE SCALE GENOMIC DNA]</scope>
    <source>
        <strain evidence="13">cv. 10/8</strain>
        <tissue evidence="12">Leaf</tissue>
    </source>
</reference>
<evidence type="ECO:0000256" key="3">
    <source>
        <dbReference type="ARBA" id="ARBA00009714"/>
    </source>
</evidence>
<comment type="caution">
    <text evidence="12">The sequence shown here is derived from an EMBL/GenBank/DDBJ whole genome shotgun (WGS) entry which is preliminary data.</text>
</comment>
<evidence type="ECO:0000256" key="7">
    <source>
        <dbReference type="ARBA" id="ARBA00023006"/>
    </source>
</evidence>
<keyword evidence="8" id="KW-0445">Lipid transport</keyword>
<proteinExistence type="inferred from homology"/>
<dbReference type="AlphaFoldDB" id="A0A392NKY8"/>
<dbReference type="InterPro" id="IPR026849">
    <property type="entry name" value="ATG2"/>
</dbReference>
<dbReference type="PANTHER" id="PTHR13190:SF1">
    <property type="entry name" value="AUTOPHAGY-RELATED 2, ISOFORM A"/>
    <property type="match status" value="1"/>
</dbReference>
<dbReference type="GO" id="GO:0034727">
    <property type="term" value="P:piecemeal microautophagy of the nucleus"/>
    <property type="evidence" value="ECO:0007669"/>
    <property type="project" value="TreeGrafter"/>
</dbReference>
<evidence type="ECO:0000256" key="11">
    <source>
        <dbReference type="ARBA" id="ARBA00024615"/>
    </source>
</evidence>